<evidence type="ECO:0000313" key="4">
    <source>
        <dbReference type="Proteomes" id="UP000744980"/>
    </source>
</evidence>
<keyword evidence="2" id="KW-0732">Signal</keyword>
<feature type="compositionally biased region" description="Basic and acidic residues" evidence="1">
    <location>
        <begin position="91"/>
        <end position="102"/>
    </location>
</feature>
<evidence type="ECO:0000256" key="2">
    <source>
        <dbReference type="SAM" id="SignalP"/>
    </source>
</evidence>
<evidence type="ECO:0000256" key="1">
    <source>
        <dbReference type="SAM" id="MobiDB-lite"/>
    </source>
</evidence>
<evidence type="ECO:0000313" key="3">
    <source>
        <dbReference type="EMBL" id="MBM3094997.1"/>
    </source>
</evidence>
<dbReference type="EMBL" id="WXFA01000035">
    <property type="protein sequence ID" value="MBM3094997.1"/>
    <property type="molecule type" value="Genomic_DNA"/>
</dbReference>
<keyword evidence="4" id="KW-1185">Reference proteome</keyword>
<feature type="signal peptide" evidence="2">
    <location>
        <begin position="1"/>
        <end position="21"/>
    </location>
</feature>
<sequence>MPLRFVLFLTMVSLAATPALGEMHSNENPAMSDRCRIFPDDEAPDANGSSTDEESMSETLEDCQGVLKPPRTGDSELIGPAPDIGKTPFIRPHEIPEDQNAK</sequence>
<proteinExistence type="predicted"/>
<dbReference type="Proteomes" id="UP000744980">
    <property type="component" value="Unassembled WGS sequence"/>
</dbReference>
<feature type="compositionally biased region" description="Acidic residues" evidence="1">
    <location>
        <begin position="51"/>
        <end position="61"/>
    </location>
</feature>
<feature type="chain" id="PRO_5043700130" evidence="2">
    <location>
        <begin position="22"/>
        <end position="102"/>
    </location>
</feature>
<protein>
    <submittedName>
        <fullName evidence="3">Uncharacterized protein</fullName>
    </submittedName>
</protein>
<dbReference type="RefSeq" id="WP_203529489.1">
    <property type="nucleotide sequence ID" value="NZ_CP083373.1"/>
</dbReference>
<accession>A0AAW4FV45</accession>
<organism evidence="3 4">
    <name type="scientific">Ensifer canadensis</name>
    <dbReference type="NCBI Taxonomy" id="555315"/>
    <lineage>
        <taxon>Bacteria</taxon>
        <taxon>Pseudomonadati</taxon>
        <taxon>Pseudomonadota</taxon>
        <taxon>Alphaproteobacteria</taxon>
        <taxon>Hyphomicrobiales</taxon>
        <taxon>Rhizobiaceae</taxon>
        <taxon>Sinorhizobium/Ensifer group</taxon>
        <taxon>Ensifer</taxon>
    </lineage>
</organism>
<reference evidence="3 4" key="1">
    <citation type="submission" date="2020-01" db="EMBL/GenBank/DDBJ databases">
        <title>Draft genome assembly of Ensifer adhaerens T173.</title>
        <authorList>
            <person name="Craig J.E."/>
            <person name="Stinchcombe J.R."/>
        </authorList>
    </citation>
    <scope>NUCLEOTIDE SEQUENCE [LARGE SCALE GENOMIC DNA]</scope>
    <source>
        <strain evidence="3 4">T173</strain>
    </source>
</reference>
<gene>
    <name evidence="3" type="ORF">GFB56_30130</name>
</gene>
<dbReference type="AlphaFoldDB" id="A0AAW4FV45"/>
<feature type="region of interest" description="Disordered" evidence="1">
    <location>
        <begin position="21"/>
        <end position="102"/>
    </location>
</feature>
<name>A0AAW4FV45_9HYPH</name>
<comment type="caution">
    <text evidence="3">The sequence shown here is derived from an EMBL/GenBank/DDBJ whole genome shotgun (WGS) entry which is preliminary data.</text>
</comment>